<evidence type="ECO:0000313" key="3">
    <source>
        <dbReference type="Proteomes" id="UP000295493"/>
    </source>
</evidence>
<dbReference type="Pfam" id="PF13521">
    <property type="entry name" value="AAA_28"/>
    <property type="match status" value="1"/>
</dbReference>
<accession>A0A4R6FDR7</accession>
<dbReference type="OrthoDB" id="5638848at2"/>
<evidence type="ECO:0000313" key="2">
    <source>
        <dbReference type="EMBL" id="TDN79303.1"/>
    </source>
</evidence>
<name>A0A4R6FDR7_9SPHN</name>
<evidence type="ECO:0000259" key="1">
    <source>
        <dbReference type="Pfam" id="PF13521"/>
    </source>
</evidence>
<protein>
    <submittedName>
        <fullName evidence="2">Putative ATPase</fullName>
    </submittedName>
</protein>
<feature type="domain" description="NadR/Ttd14 AAA" evidence="1">
    <location>
        <begin position="11"/>
        <end position="172"/>
    </location>
</feature>
<dbReference type="Gene3D" id="3.40.50.300">
    <property type="entry name" value="P-loop containing nucleotide triphosphate hydrolases"/>
    <property type="match status" value="1"/>
</dbReference>
<reference evidence="2 3" key="1">
    <citation type="submission" date="2019-03" db="EMBL/GenBank/DDBJ databases">
        <title>Genomic Encyclopedia of Type Strains, Phase IV (KMG-IV): sequencing the most valuable type-strain genomes for metagenomic binning, comparative biology and taxonomic classification.</title>
        <authorList>
            <person name="Goeker M."/>
        </authorList>
    </citation>
    <scope>NUCLEOTIDE SEQUENCE [LARGE SCALE GENOMIC DNA]</scope>
    <source>
        <strain evidence="2 3">DSM 25059</strain>
    </source>
</reference>
<dbReference type="AlphaFoldDB" id="A0A4R6FDR7"/>
<dbReference type="InterPro" id="IPR038727">
    <property type="entry name" value="NadR/Ttd14_AAA_dom"/>
</dbReference>
<keyword evidence="3" id="KW-1185">Reference proteome</keyword>
<gene>
    <name evidence="2" type="ORF">EV664_11381</name>
</gene>
<sequence length="182" mass="20193">MQREDGEPRFVVLSGCSGGGKSTLLAELARRGHSVVEEPGRRIVAQEQRNGGNALPWVEPLAFARRAMAMAHADFAYAAKLSGPVFFDRGLVDAAAFFCHLTDSPIEPLPGPVRQYRREVFFAPPWPELFESDAQRQHGFAEARSEYDRLARAYPALGYTLVELPKTDIAGRADFVLDRLFA</sequence>
<dbReference type="Proteomes" id="UP000295493">
    <property type="component" value="Unassembled WGS sequence"/>
</dbReference>
<comment type="caution">
    <text evidence="2">The sequence shown here is derived from an EMBL/GenBank/DDBJ whole genome shotgun (WGS) entry which is preliminary data.</text>
</comment>
<dbReference type="EMBL" id="SNWD01000013">
    <property type="protein sequence ID" value="TDN79303.1"/>
    <property type="molecule type" value="Genomic_DNA"/>
</dbReference>
<organism evidence="2 3">
    <name type="scientific">Stakelama pacifica</name>
    <dbReference type="NCBI Taxonomy" id="517720"/>
    <lineage>
        <taxon>Bacteria</taxon>
        <taxon>Pseudomonadati</taxon>
        <taxon>Pseudomonadota</taxon>
        <taxon>Alphaproteobacteria</taxon>
        <taxon>Sphingomonadales</taxon>
        <taxon>Sphingomonadaceae</taxon>
        <taxon>Stakelama</taxon>
    </lineage>
</organism>
<dbReference type="RefSeq" id="WP_133496658.1">
    <property type="nucleotide sequence ID" value="NZ_BMLU01000012.1"/>
</dbReference>
<proteinExistence type="predicted"/>
<dbReference type="InterPro" id="IPR027417">
    <property type="entry name" value="P-loop_NTPase"/>
</dbReference>
<dbReference type="SUPFAM" id="SSF52540">
    <property type="entry name" value="P-loop containing nucleoside triphosphate hydrolases"/>
    <property type="match status" value="1"/>
</dbReference>